<reference evidence="2 3" key="1">
    <citation type="journal article" date="2019" name="Proc. Natl. Acad. Sci. U.S.A.">
        <title>Regulatory changes in pterin and carotenoid genes underlie balanced color polymorphisms in the wall lizard.</title>
        <authorList>
            <person name="Andrade P."/>
            <person name="Pinho C."/>
            <person name="Perez I de Lanuza G."/>
            <person name="Afonso S."/>
            <person name="Brejcha J."/>
            <person name="Rubin C.J."/>
            <person name="Wallerman O."/>
            <person name="Pereira P."/>
            <person name="Sabatino S.J."/>
            <person name="Bellati A."/>
            <person name="Pellitteri-Rosa D."/>
            <person name="Bosakova Z."/>
            <person name="Bunikis I."/>
            <person name="Carretero M.A."/>
            <person name="Feiner N."/>
            <person name="Marsik P."/>
            <person name="Pauperio F."/>
            <person name="Salvi D."/>
            <person name="Soler L."/>
            <person name="While G.M."/>
            <person name="Uller T."/>
            <person name="Font E."/>
            <person name="Andersson L."/>
            <person name="Carneiro M."/>
        </authorList>
    </citation>
    <scope>NUCLEOTIDE SEQUENCE</scope>
</reference>
<feature type="region of interest" description="Disordered" evidence="1">
    <location>
        <begin position="301"/>
        <end position="322"/>
    </location>
</feature>
<dbReference type="InterPro" id="IPR043460">
    <property type="entry name" value="MEDAG/TEX26"/>
</dbReference>
<accession>A0A670HXF5</accession>
<dbReference type="OMA" id="DTNWDSY"/>
<proteinExistence type="predicted"/>
<feature type="region of interest" description="Disordered" evidence="1">
    <location>
        <begin position="1"/>
        <end position="34"/>
    </location>
</feature>
<dbReference type="RefSeq" id="XP_028582271.1">
    <property type="nucleotide sequence ID" value="XM_028726438.1"/>
</dbReference>
<dbReference type="GO" id="GO:0005737">
    <property type="term" value="C:cytoplasm"/>
    <property type="evidence" value="ECO:0007669"/>
    <property type="project" value="TreeGrafter"/>
</dbReference>
<sequence length="322" mass="36824">MEPPEREAGPLLPPIHGTAMPPPPASIPFIPPWRPRSARPAPPVGRLKWDPYETTMRHDFVFNPATDPGADCARAGKGHVIPFQVDEPTGRNNYRDEFCWKPYSKAEPIRAGSARRNNPQPGERFLIWQMPREETPISIESYSPWTKPISKQEIEDVLKKQYKTAYARDYLGIQPGAPRDGAPAPSDWKMLVPKPPDTEFRHNYQPQANNPDLRDYTWKYGCNAKRHIPVKGAVPSVSFAQIWNHEHTKHLTTYQRDFGKDYNEILSVLNSLDPEEIKAYVDRAPLPEKTILQNFLERVSGDKKFQRPSSSKKLEENPVKCV</sequence>
<dbReference type="PANTHER" id="PTHR33769:SF1">
    <property type="entry name" value="TESTIS-EXPRESSED PROTEIN 26"/>
    <property type="match status" value="1"/>
</dbReference>
<reference evidence="2" key="2">
    <citation type="submission" date="2025-08" db="UniProtKB">
        <authorList>
            <consortium name="Ensembl"/>
        </authorList>
    </citation>
    <scope>IDENTIFICATION</scope>
</reference>
<evidence type="ECO:0000313" key="2">
    <source>
        <dbReference type="Ensembl" id="ENSPMRP00000003802.1"/>
    </source>
</evidence>
<dbReference type="GeneTree" id="ENSGT00390000009484"/>
<evidence type="ECO:0000256" key="1">
    <source>
        <dbReference type="SAM" id="MobiDB-lite"/>
    </source>
</evidence>
<feature type="compositionally biased region" description="Basic and acidic residues" evidence="1">
    <location>
        <begin position="312"/>
        <end position="322"/>
    </location>
</feature>
<dbReference type="CTD" id="122046"/>
<evidence type="ECO:0000313" key="3">
    <source>
        <dbReference type="Proteomes" id="UP000472272"/>
    </source>
</evidence>
<name>A0A670HXF5_PODMU</name>
<dbReference type="OrthoDB" id="5984625at2759"/>
<dbReference type="GeneID" id="114595777"/>
<keyword evidence="3" id="KW-1185">Reference proteome</keyword>
<feature type="compositionally biased region" description="Pro residues" evidence="1">
    <location>
        <begin position="20"/>
        <end position="34"/>
    </location>
</feature>
<dbReference type="AlphaFoldDB" id="A0A670HXF5"/>
<reference evidence="2" key="3">
    <citation type="submission" date="2025-09" db="UniProtKB">
        <authorList>
            <consortium name="Ensembl"/>
        </authorList>
    </citation>
    <scope>IDENTIFICATION</scope>
</reference>
<dbReference type="PANTHER" id="PTHR33769">
    <property type="entry name" value="TESTIS-EXPRESSED PROTEIN 26 ISOFORM X3"/>
    <property type="match status" value="1"/>
</dbReference>
<organism evidence="2 3">
    <name type="scientific">Podarcis muralis</name>
    <name type="common">Wall lizard</name>
    <name type="synonym">Lacerta muralis</name>
    <dbReference type="NCBI Taxonomy" id="64176"/>
    <lineage>
        <taxon>Eukaryota</taxon>
        <taxon>Metazoa</taxon>
        <taxon>Chordata</taxon>
        <taxon>Craniata</taxon>
        <taxon>Vertebrata</taxon>
        <taxon>Euteleostomi</taxon>
        <taxon>Lepidosauria</taxon>
        <taxon>Squamata</taxon>
        <taxon>Bifurcata</taxon>
        <taxon>Unidentata</taxon>
        <taxon>Episquamata</taxon>
        <taxon>Laterata</taxon>
        <taxon>Lacertibaenia</taxon>
        <taxon>Lacertidae</taxon>
        <taxon>Podarcis</taxon>
    </lineage>
</organism>
<protein>
    <submittedName>
        <fullName evidence="2">Testis expressed 26</fullName>
    </submittedName>
</protein>
<gene>
    <name evidence="2" type="primary">TEX26</name>
</gene>
<dbReference type="KEGG" id="pmua:114595777"/>
<dbReference type="Proteomes" id="UP000472272">
    <property type="component" value="Chromosome 4"/>
</dbReference>
<dbReference type="Ensembl" id="ENSPMRT00000004068.1">
    <property type="protein sequence ID" value="ENSPMRP00000003802.1"/>
    <property type="gene ID" value="ENSPMRG00000002633.1"/>
</dbReference>